<accession>A0ABU6NZU7</accession>
<evidence type="ECO:0000313" key="1">
    <source>
        <dbReference type="EMBL" id="MED4402636.1"/>
    </source>
</evidence>
<reference evidence="1 2" key="1">
    <citation type="submission" date="2023-03" db="EMBL/GenBank/DDBJ databases">
        <title>Bacillus Genome Sequencing.</title>
        <authorList>
            <person name="Dunlap C."/>
        </authorList>
    </citation>
    <scope>NUCLEOTIDE SEQUENCE [LARGE SCALE GENOMIC DNA]</scope>
    <source>
        <strain evidence="1 2">NRS-1717</strain>
    </source>
</reference>
<sequence length="76" mass="8167">MPTVVIGGHGVHGGAHLHGGFAGSGLSIGRPFVMYYPPSGPSAPFITTSMNQPFFNPYLPYGPYGYGYPPFMGYYY</sequence>
<evidence type="ECO:0000313" key="2">
    <source>
        <dbReference type="Proteomes" id="UP001342826"/>
    </source>
</evidence>
<gene>
    <name evidence="1" type="ORF">P9271_15060</name>
</gene>
<keyword evidence="2" id="KW-1185">Reference proteome</keyword>
<proteinExistence type="predicted"/>
<organism evidence="1 2">
    <name type="scientific">Metabacillus fastidiosus</name>
    <dbReference type="NCBI Taxonomy" id="1458"/>
    <lineage>
        <taxon>Bacteria</taxon>
        <taxon>Bacillati</taxon>
        <taxon>Bacillota</taxon>
        <taxon>Bacilli</taxon>
        <taxon>Bacillales</taxon>
        <taxon>Bacillaceae</taxon>
        <taxon>Metabacillus</taxon>
    </lineage>
</organism>
<dbReference type="EMBL" id="JARTFS010000012">
    <property type="protein sequence ID" value="MED4402636.1"/>
    <property type="molecule type" value="Genomic_DNA"/>
</dbReference>
<dbReference type="RefSeq" id="WP_066233478.1">
    <property type="nucleotide sequence ID" value="NZ_JARTFQ010000005.1"/>
</dbReference>
<dbReference type="Proteomes" id="UP001342826">
    <property type="component" value="Unassembled WGS sequence"/>
</dbReference>
<comment type="caution">
    <text evidence="1">The sequence shown here is derived from an EMBL/GenBank/DDBJ whole genome shotgun (WGS) entry which is preliminary data.</text>
</comment>
<name>A0ABU6NZU7_9BACI</name>
<dbReference type="GeneID" id="301142491"/>
<evidence type="ECO:0008006" key="3">
    <source>
        <dbReference type="Google" id="ProtNLM"/>
    </source>
</evidence>
<protein>
    <recommendedName>
        <fullName evidence="3">Spore coat protein</fullName>
    </recommendedName>
</protein>